<dbReference type="GO" id="GO:0050729">
    <property type="term" value="P:positive regulation of inflammatory response"/>
    <property type="evidence" value="ECO:0007669"/>
    <property type="project" value="Ensembl"/>
</dbReference>
<dbReference type="GO" id="GO:1904646">
    <property type="term" value="P:cellular response to amyloid-beta"/>
    <property type="evidence" value="ECO:0007669"/>
    <property type="project" value="Ensembl"/>
</dbReference>
<evidence type="ECO:0000256" key="9">
    <source>
        <dbReference type="ARBA" id="ARBA00022729"/>
    </source>
</evidence>
<keyword evidence="29" id="KW-1185">Reference proteome</keyword>
<dbReference type="GO" id="GO:0032727">
    <property type="term" value="P:positive regulation of interferon-alpha production"/>
    <property type="evidence" value="ECO:0007669"/>
    <property type="project" value="Ensembl"/>
</dbReference>
<dbReference type="AlphaFoldDB" id="A0A671FR96"/>
<evidence type="ECO:0000256" key="3">
    <source>
        <dbReference type="ARBA" id="ARBA00004466"/>
    </source>
</evidence>
<dbReference type="GO" id="GO:0070373">
    <property type="term" value="P:negative regulation of ERK1 and ERK2 cascade"/>
    <property type="evidence" value="ECO:0007669"/>
    <property type="project" value="Ensembl"/>
</dbReference>
<keyword evidence="17" id="KW-1015">Disulfide bond</keyword>
<dbReference type="GO" id="GO:0014911">
    <property type="term" value="P:positive regulation of smooth muscle cell migration"/>
    <property type="evidence" value="ECO:0007669"/>
    <property type="project" value="Ensembl"/>
</dbReference>
<dbReference type="GO" id="GO:0046982">
    <property type="term" value="F:protein heterodimerization activity"/>
    <property type="evidence" value="ECO:0007669"/>
    <property type="project" value="Ensembl"/>
</dbReference>
<dbReference type="GO" id="GO:0120163">
    <property type="term" value="P:negative regulation of cold-induced thermogenesis"/>
    <property type="evidence" value="ECO:0007669"/>
    <property type="project" value="Ensembl"/>
</dbReference>
<dbReference type="SUPFAM" id="SSF52047">
    <property type="entry name" value="RNI-like"/>
    <property type="match status" value="1"/>
</dbReference>
<dbReference type="SMART" id="SM00082">
    <property type="entry name" value="LRRCT"/>
    <property type="match status" value="1"/>
</dbReference>
<dbReference type="GO" id="GO:0006909">
    <property type="term" value="P:phagocytosis"/>
    <property type="evidence" value="ECO:0007669"/>
    <property type="project" value="Ensembl"/>
</dbReference>
<reference evidence="29" key="3">
    <citation type="submission" date="2018-12" db="EMBL/GenBank/DDBJ databases">
        <title>G10K-VGP greater horseshoe bat female genome, primary haplotype.</title>
        <authorList>
            <person name="Teeling E."/>
            <person name="Myers G."/>
            <person name="Vernes S."/>
            <person name="Pippel M."/>
            <person name="Winkler S."/>
            <person name="Fedrigo O."/>
            <person name="Rhie A."/>
            <person name="Koren S."/>
            <person name="Phillippy A."/>
            <person name="Lewin H."/>
            <person name="Damas J."/>
            <person name="Howe K."/>
            <person name="Mountcastle J."/>
            <person name="Jarvis E.D."/>
        </authorList>
    </citation>
    <scope>NUCLEOTIDE SEQUENCE [LARGE SCALE GENOMIC DNA]</scope>
</reference>
<dbReference type="GO" id="GO:0007254">
    <property type="term" value="P:JNK cascade"/>
    <property type="evidence" value="ECO:0007669"/>
    <property type="project" value="Ensembl"/>
</dbReference>
<dbReference type="GO" id="GO:2001238">
    <property type="term" value="P:positive regulation of extrinsic apoptotic signaling pathway"/>
    <property type="evidence" value="ECO:0007669"/>
    <property type="project" value="Ensembl"/>
</dbReference>
<dbReference type="GO" id="GO:1900016">
    <property type="term" value="P:negative regulation of cytokine production involved in inflammatory response"/>
    <property type="evidence" value="ECO:0007669"/>
    <property type="project" value="Ensembl"/>
</dbReference>
<reference evidence="28" key="5">
    <citation type="submission" date="2025-09" db="UniProtKB">
        <authorList>
            <consortium name="Ensembl"/>
        </authorList>
    </citation>
    <scope>IDENTIFICATION</scope>
</reference>
<keyword evidence="5" id="KW-1003">Cell membrane</keyword>
<dbReference type="GO" id="GO:1903428">
    <property type="term" value="P:positive regulation of reactive oxygen species biosynthetic process"/>
    <property type="evidence" value="ECO:0007669"/>
    <property type="project" value="Ensembl"/>
</dbReference>
<evidence type="ECO:0000256" key="7">
    <source>
        <dbReference type="ARBA" id="ARBA00022614"/>
    </source>
</evidence>
<feature type="domain" description="TIR" evidence="27">
    <location>
        <begin position="673"/>
        <end position="816"/>
    </location>
</feature>
<dbReference type="GO" id="GO:0032729">
    <property type="term" value="P:positive regulation of type II interferon production"/>
    <property type="evidence" value="ECO:0007669"/>
    <property type="project" value="Ensembl"/>
</dbReference>
<dbReference type="GO" id="GO:1900227">
    <property type="term" value="P:positive regulation of NLRP3 inflammasome complex assembly"/>
    <property type="evidence" value="ECO:0007669"/>
    <property type="project" value="Ensembl"/>
</dbReference>
<dbReference type="OMA" id="CKHSAER"/>
<dbReference type="GO" id="GO:0060907">
    <property type="term" value="P:positive regulation of macrophage cytokine production"/>
    <property type="evidence" value="ECO:0007669"/>
    <property type="project" value="Ensembl"/>
</dbReference>
<evidence type="ECO:0000256" key="26">
    <source>
        <dbReference type="SAM" id="SignalP"/>
    </source>
</evidence>
<dbReference type="GO" id="GO:0005769">
    <property type="term" value="C:early endosome"/>
    <property type="evidence" value="ECO:0007669"/>
    <property type="project" value="UniProtKB-SubCell"/>
</dbReference>
<dbReference type="FunCoup" id="A0A671FR96">
    <property type="interactions" value="414"/>
</dbReference>
<evidence type="ECO:0000256" key="19">
    <source>
        <dbReference type="ARBA" id="ARBA00023180"/>
    </source>
</evidence>
<evidence type="ECO:0000259" key="27">
    <source>
        <dbReference type="PROSITE" id="PS50104"/>
    </source>
</evidence>
<dbReference type="GO" id="GO:0032720">
    <property type="term" value="P:negative regulation of tumor necrosis factor production"/>
    <property type="evidence" value="ECO:0007669"/>
    <property type="project" value="Ensembl"/>
</dbReference>
<dbReference type="GO" id="GO:0005102">
    <property type="term" value="F:signaling receptor binding"/>
    <property type="evidence" value="ECO:0007669"/>
    <property type="project" value="Ensembl"/>
</dbReference>
<dbReference type="PROSITE" id="PS51257">
    <property type="entry name" value="PROKAR_LIPOPROTEIN"/>
    <property type="match status" value="1"/>
</dbReference>
<dbReference type="GO" id="GO:0032689">
    <property type="term" value="P:negative regulation of type II interferon production"/>
    <property type="evidence" value="ECO:0007669"/>
    <property type="project" value="Ensembl"/>
</dbReference>
<dbReference type="GO" id="GO:0002246">
    <property type="term" value="P:wound healing involved in inflammatory response"/>
    <property type="evidence" value="ECO:0007669"/>
    <property type="project" value="Ensembl"/>
</dbReference>
<dbReference type="GO" id="GO:0002537">
    <property type="term" value="P:nitric oxide production involved in inflammatory response"/>
    <property type="evidence" value="ECO:0007669"/>
    <property type="project" value="Ensembl"/>
</dbReference>
<evidence type="ECO:0000256" key="23">
    <source>
        <dbReference type="PIRNR" id="PIRNR037595"/>
    </source>
</evidence>
<keyword evidence="7" id="KW-0433">Leucine-rich repeat</keyword>
<feature type="region of interest" description="Disordered" evidence="24">
    <location>
        <begin position="821"/>
        <end position="847"/>
    </location>
</feature>
<evidence type="ECO:0000256" key="20">
    <source>
        <dbReference type="ARBA" id="ARBA00023198"/>
    </source>
</evidence>
<protein>
    <recommendedName>
        <fullName evidence="22">Toll-like receptor 4</fullName>
    </recommendedName>
</protein>
<dbReference type="GO" id="GO:0051132">
    <property type="term" value="P:NK T cell activation"/>
    <property type="evidence" value="ECO:0007669"/>
    <property type="project" value="Ensembl"/>
</dbReference>
<dbReference type="PRINTS" id="PR00019">
    <property type="entry name" value="LEURICHRPT"/>
</dbReference>
<dbReference type="GO" id="GO:0006809">
    <property type="term" value="P:nitric oxide biosynthetic process"/>
    <property type="evidence" value="ECO:0007669"/>
    <property type="project" value="Ensembl"/>
</dbReference>
<dbReference type="GO" id="GO:0036120">
    <property type="term" value="P:cellular response to platelet-derived growth factor stimulus"/>
    <property type="evidence" value="ECO:0007669"/>
    <property type="project" value="Ensembl"/>
</dbReference>
<dbReference type="GO" id="GO:0045944">
    <property type="term" value="P:positive regulation of transcription by RNA polymerase II"/>
    <property type="evidence" value="ECO:0007669"/>
    <property type="project" value="Ensembl"/>
</dbReference>
<dbReference type="PIRSF" id="PIRSF037595">
    <property type="entry name" value="Toll-like_receptor"/>
    <property type="match status" value="1"/>
</dbReference>
<dbReference type="GO" id="GO:0070431">
    <property type="term" value="P:nucleotide-binding oligomerization domain containing 2 signaling pathway"/>
    <property type="evidence" value="ECO:0007669"/>
    <property type="project" value="Ensembl"/>
</dbReference>
<dbReference type="GO" id="GO:0060729">
    <property type="term" value="P:intestinal epithelial structure maintenance"/>
    <property type="evidence" value="ECO:0007669"/>
    <property type="project" value="Ensembl"/>
</dbReference>
<evidence type="ECO:0000256" key="17">
    <source>
        <dbReference type="ARBA" id="ARBA00023157"/>
    </source>
</evidence>
<reference evidence="28" key="4">
    <citation type="submission" date="2025-08" db="UniProtKB">
        <authorList>
            <consortium name="Ensembl"/>
        </authorList>
    </citation>
    <scope>IDENTIFICATION</scope>
</reference>
<dbReference type="SMART" id="SM00255">
    <property type="entry name" value="TIR"/>
    <property type="match status" value="1"/>
</dbReference>
<dbReference type="GO" id="GO:0050829">
    <property type="term" value="P:defense response to Gram-negative bacterium"/>
    <property type="evidence" value="ECO:0007669"/>
    <property type="project" value="Ensembl"/>
</dbReference>
<keyword evidence="15" id="KW-0520">NAD</keyword>
<dbReference type="PROSITE" id="PS51450">
    <property type="entry name" value="LRR"/>
    <property type="match status" value="2"/>
</dbReference>
<keyword evidence="14 25" id="KW-1133">Transmembrane helix</keyword>
<keyword evidence="19" id="KW-0325">Glycoprotein</keyword>
<gene>
    <name evidence="28" type="primary">TLR4</name>
</gene>
<dbReference type="GO" id="GO:0035666">
    <property type="term" value="P:TRIF-dependent toll-like receptor signaling pathway"/>
    <property type="evidence" value="ECO:0007669"/>
    <property type="project" value="Ensembl"/>
</dbReference>
<dbReference type="GO" id="GO:0002730">
    <property type="term" value="P:regulation of dendritic cell cytokine production"/>
    <property type="evidence" value="ECO:0007669"/>
    <property type="project" value="Ensembl"/>
</dbReference>
<dbReference type="GO" id="GO:0032735">
    <property type="term" value="P:positive regulation of interleukin-12 production"/>
    <property type="evidence" value="ECO:0007669"/>
    <property type="project" value="Ensembl"/>
</dbReference>
<dbReference type="Gene3D" id="3.80.10.10">
    <property type="entry name" value="Ribonuclease Inhibitor"/>
    <property type="match status" value="1"/>
</dbReference>
<dbReference type="GO" id="GO:1900017">
    <property type="term" value="P:positive regulation of cytokine production involved in inflammatory response"/>
    <property type="evidence" value="ECO:0007669"/>
    <property type="project" value="Ensembl"/>
</dbReference>
<dbReference type="Ensembl" id="ENSRFET00010028497.1">
    <property type="protein sequence ID" value="ENSRFEP00010026229.1"/>
    <property type="gene ID" value="ENSRFEG00010017425.1"/>
</dbReference>
<reference evidence="28 29" key="2">
    <citation type="journal article" date="2018" name="Annu Rev Anim Biosci">
        <title>Bat Biology, Genomes, and the Bat1K Project: To Generate Chromosome-Level Genomes for All Living Bat Species.</title>
        <authorList>
            <person name="Teeling E.C."/>
            <person name="Vernes S.C."/>
            <person name="Davalos L.M."/>
            <person name="Ray D.A."/>
            <person name="Gilbert M.T.P."/>
            <person name="Myers E."/>
        </authorList>
    </citation>
    <scope>NUCLEOTIDE SEQUENCE</scope>
</reference>
<dbReference type="GO" id="GO:0070430">
    <property type="term" value="P:positive regulation of nucleotide-binding oligomerization domain containing 1 signaling pathway"/>
    <property type="evidence" value="ECO:0007669"/>
    <property type="project" value="Ensembl"/>
</dbReference>
<dbReference type="GO" id="GO:0051403">
    <property type="term" value="P:stress-activated MAPK cascade"/>
    <property type="evidence" value="ECO:0007669"/>
    <property type="project" value="Ensembl"/>
</dbReference>
<dbReference type="GO" id="GO:0003422">
    <property type="term" value="P:growth plate cartilage morphogenesis"/>
    <property type="evidence" value="ECO:0007669"/>
    <property type="project" value="Ensembl"/>
</dbReference>
<dbReference type="InterPro" id="IPR032675">
    <property type="entry name" value="LRR_dom_sf"/>
</dbReference>
<dbReference type="OrthoDB" id="1421090at2759"/>
<evidence type="ECO:0000256" key="1">
    <source>
        <dbReference type="ARBA" id="ARBA00004251"/>
    </source>
</evidence>
<dbReference type="GO" id="GO:1904466">
    <property type="term" value="P:positive regulation of matrix metallopeptidase secretion"/>
    <property type="evidence" value="ECO:0007669"/>
    <property type="project" value="Ensembl"/>
</dbReference>
<dbReference type="GO" id="GO:0032755">
    <property type="term" value="P:positive regulation of interleukin-6 production"/>
    <property type="evidence" value="ECO:0007669"/>
    <property type="project" value="Ensembl"/>
</dbReference>
<evidence type="ECO:0000256" key="15">
    <source>
        <dbReference type="ARBA" id="ARBA00023027"/>
    </source>
</evidence>
<dbReference type="GO" id="GO:0032760">
    <property type="term" value="P:positive regulation of tumor necrosis factor production"/>
    <property type="evidence" value="ECO:0007669"/>
    <property type="project" value="Ensembl"/>
</dbReference>
<feature type="signal peptide" evidence="26">
    <location>
        <begin position="1"/>
        <end position="16"/>
    </location>
</feature>
<feature type="chain" id="PRO_5025455456" description="Toll-like receptor 4" evidence="26">
    <location>
        <begin position="17"/>
        <end position="847"/>
    </location>
</feature>
<dbReference type="GO" id="GO:0045342">
    <property type="term" value="P:MHC class II biosynthetic process"/>
    <property type="evidence" value="ECO:0007669"/>
    <property type="project" value="Ensembl"/>
</dbReference>
<dbReference type="GO" id="GO:0048471">
    <property type="term" value="C:perinuclear region of cytoplasm"/>
    <property type="evidence" value="ECO:0007669"/>
    <property type="project" value="Ensembl"/>
</dbReference>
<evidence type="ECO:0000256" key="12">
    <source>
        <dbReference type="ARBA" id="ARBA00022843"/>
    </source>
</evidence>
<dbReference type="GO" id="GO:0046696">
    <property type="term" value="C:lipopolysaccharide receptor complex"/>
    <property type="evidence" value="ECO:0007669"/>
    <property type="project" value="Ensembl"/>
</dbReference>
<dbReference type="GO" id="GO:0004888">
    <property type="term" value="F:transmembrane signaling receptor activity"/>
    <property type="evidence" value="ECO:0007669"/>
    <property type="project" value="Ensembl"/>
</dbReference>
<dbReference type="GO" id="GO:0034142">
    <property type="term" value="P:toll-like receptor 4 signaling pathway"/>
    <property type="evidence" value="ECO:0007669"/>
    <property type="project" value="Ensembl"/>
</dbReference>
<dbReference type="GO" id="GO:0140052">
    <property type="term" value="P:cellular response to oxidised low-density lipoprotein particle stimulus"/>
    <property type="evidence" value="ECO:0007669"/>
    <property type="project" value="Ensembl"/>
</dbReference>
<evidence type="ECO:0000256" key="25">
    <source>
        <dbReference type="SAM" id="Phobius"/>
    </source>
</evidence>
<dbReference type="GO" id="GO:0070374">
    <property type="term" value="P:positive regulation of ERK1 and ERK2 cascade"/>
    <property type="evidence" value="ECO:0007669"/>
    <property type="project" value="Ensembl"/>
</dbReference>
<evidence type="ECO:0000313" key="29">
    <source>
        <dbReference type="Proteomes" id="UP000472240"/>
    </source>
</evidence>
<keyword evidence="20 23" id="KW-0395">Inflammatory response</keyword>
<evidence type="ECO:0000256" key="16">
    <source>
        <dbReference type="ARBA" id="ARBA00023136"/>
    </source>
</evidence>
<evidence type="ECO:0000256" key="24">
    <source>
        <dbReference type="SAM" id="MobiDB-lite"/>
    </source>
</evidence>
<dbReference type="KEGG" id="rfq:117032253"/>
<evidence type="ECO:0000256" key="6">
    <source>
        <dbReference type="ARBA" id="ARBA00022588"/>
    </source>
</evidence>
<dbReference type="GO" id="GO:0023019">
    <property type="term" value="P:signal transduction involved in regulation of gene expression"/>
    <property type="evidence" value="ECO:0007669"/>
    <property type="project" value="Ensembl"/>
</dbReference>
<dbReference type="InterPro" id="IPR000483">
    <property type="entry name" value="Cys-rich_flank_reg_C"/>
</dbReference>
<evidence type="ECO:0000256" key="5">
    <source>
        <dbReference type="ARBA" id="ARBA00022475"/>
    </source>
</evidence>
<evidence type="ECO:0000313" key="28">
    <source>
        <dbReference type="Ensembl" id="ENSRFEP00010026229.1"/>
    </source>
</evidence>
<dbReference type="PANTHER" id="PTHR24365">
    <property type="entry name" value="TOLL-LIKE RECEPTOR"/>
    <property type="match status" value="1"/>
</dbReference>
<name>A0A671FR96_RHIFE</name>
<dbReference type="PANTHER" id="PTHR24365:SF521">
    <property type="entry name" value="TOLL-LIKE RECEPTOR 4"/>
    <property type="match status" value="1"/>
</dbReference>
<dbReference type="Gene3D" id="3.40.50.10140">
    <property type="entry name" value="Toll/interleukin-1 receptor homology (TIR) domain"/>
    <property type="match status" value="1"/>
</dbReference>
<comment type="similarity">
    <text evidence="4 23">Belongs to the Toll-like receptor family.</text>
</comment>
<evidence type="ECO:0000256" key="13">
    <source>
        <dbReference type="ARBA" id="ARBA00022859"/>
    </source>
</evidence>
<evidence type="ECO:0000256" key="22">
    <source>
        <dbReference type="ARBA" id="ARBA00040109"/>
    </source>
</evidence>
<keyword evidence="21" id="KW-0966">Cell projection</keyword>
<dbReference type="GO" id="GO:0071260">
    <property type="term" value="P:cellular response to mechanical stimulus"/>
    <property type="evidence" value="ECO:0007669"/>
    <property type="project" value="Ensembl"/>
</dbReference>
<evidence type="ECO:0000256" key="8">
    <source>
        <dbReference type="ARBA" id="ARBA00022692"/>
    </source>
</evidence>
<dbReference type="GO" id="GO:0070434">
    <property type="term" value="P:positive regulation of nucleotide-binding oligomerization domain containing 2 signaling pathway"/>
    <property type="evidence" value="ECO:0007669"/>
    <property type="project" value="Ensembl"/>
</dbReference>
<dbReference type="InterPro" id="IPR001611">
    <property type="entry name" value="Leu-rich_rpt"/>
</dbReference>
<dbReference type="GO" id="GO:0071223">
    <property type="term" value="P:cellular response to lipoteichoic acid"/>
    <property type="evidence" value="ECO:0007669"/>
    <property type="project" value="Ensembl"/>
</dbReference>
<evidence type="ECO:0000256" key="14">
    <source>
        <dbReference type="ARBA" id="ARBA00022989"/>
    </source>
</evidence>
<evidence type="ECO:0000256" key="11">
    <source>
        <dbReference type="ARBA" id="ARBA00022753"/>
    </source>
</evidence>
<dbReference type="PROSITE" id="PS50104">
    <property type="entry name" value="TIR"/>
    <property type="match status" value="1"/>
</dbReference>
<feature type="transmembrane region" description="Helical" evidence="25">
    <location>
        <begin position="634"/>
        <end position="657"/>
    </location>
</feature>
<dbReference type="GO" id="GO:0071346">
    <property type="term" value="P:cellular response to type II interferon"/>
    <property type="evidence" value="ECO:0007669"/>
    <property type="project" value="Ensembl"/>
</dbReference>
<dbReference type="GO" id="GO:0001875">
    <property type="term" value="F:lipopolysaccharide immune receptor activity"/>
    <property type="evidence" value="ECO:0007669"/>
    <property type="project" value="Ensembl"/>
</dbReference>
<keyword evidence="8 25" id="KW-0812">Transmembrane</keyword>
<organism evidence="28 29">
    <name type="scientific">Rhinolophus ferrumequinum</name>
    <name type="common">Greater horseshoe bat</name>
    <dbReference type="NCBI Taxonomy" id="59479"/>
    <lineage>
        <taxon>Eukaryota</taxon>
        <taxon>Metazoa</taxon>
        <taxon>Chordata</taxon>
        <taxon>Craniata</taxon>
        <taxon>Vertebrata</taxon>
        <taxon>Euteleostomi</taxon>
        <taxon>Mammalia</taxon>
        <taxon>Eutheria</taxon>
        <taxon>Laurasiatheria</taxon>
        <taxon>Chiroptera</taxon>
        <taxon>Yinpterochiroptera</taxon>
        <taxon>Rhinolophoidea</taxon>
        <taxon>Rhinolophidae</taxon>
        <taxon>Rhinolophinae</taxon>
        <taxon>Rhinolophus</taxon>
    </lineage>
</organism>
<dbReference type="GO" id="GO:0032874">
    <property type="term" value="P:positive regulation of stress-activated MAPK cascade"/>
    <property type="evidence" value="ECO:0007669"/>
    <property type="project" value="Ensembl"/>
</dbReference>
<dbReference type="FunFam" id="3.40.50.10140:FF:000006">
    <property type="entry name" value="Toll-like receptor 4"/>
    <property type="match status" value="1"/>
</dbReference>
<dbReference type="GO" id="GO:0045429">
    <property type="term" value="P:positive regulation of nitric oxide biosynthetic process"/>
    <property type="evidence" value="ECO:0007669"/>
    <property type="project" value="Ensembl"/>
</dbReference>
<dbReference type="GO" id="GO:0070371">
    <property type="term" value="P:ERK1 and ERK2 cascade"/>
    <property type="evidence" value="ECO:0007669"/>
    <property type="project" value="Ensembl"/>
</dbReference>
<dbReference type="GO" id="GO:2000343">
    <property type="term" value="P:positive regulation of chemokine (C-X-C motif) ligand 2 production"/>
    <property type="evidence" value="ECO:0007669"/>
    <property type="project" value="Ensembl"/>
</dbReference>
<dbReference type="GO" id="GO:0007249">
    <property type="term" value="P:canonical NF-kappaB signal transduction"/>
    <property type="evidence" value="ECO:0007669"/>
    <property type="project" value="Ensembl"/>
</dbReference>
<reference evidence="28 29" key="1">
    <citation type="journal article" date="2015" name="Annu Rev Anim Biosci">
        <title>The Genome 10K Project: a way forward.</title>
        <authorList>
            <person name="Koepfli K.P."/>
            <person name="Paten B."/>
            <person name="O'Brien S.J."/>
            <person name="Koepfli K.P."/>
            <person name="Paten B."/>
            <person name="Antunes A."/>
            <person name="Belov K."/>
            <person name="Bustamante C."/>
            <person name="Castoe T.A."/>
            <person name="Clawson H."/>
            <person name="Crawford A.J."/>
            <person name="Diekhans M."/>
            <person name="Distel D."/>
            <person name="Durbin R."/>
            <person name="Earl D."/>
            <person name="Fujita M.K."/>
            <person name="Gamble T."/>
            <person name="Georges A."/>
            <person name="Gemmell N."/>
            <person name="Gilbert M.T."/>
            <person name="Graves J.M."/>
            <person name="Green R.E."/>
            <person name="Hickey G."/>
            <person name="Jarvis E.D."/>
            <person name="Johnson W."/>
            <person name="Komissarov A."/>
            <person name="Korf I."/>
            <person name="Kuhn R."/>
            <person name="Larkin D.M."/>
            <person name="Lewin H."/>
            <person name="Lopez J.V."/>
            <person name="Ma J."/>
            <person name="Marques-Bonet T."/>
            <person name="Miller W."/>
            <person name="Murphy R."/>
            <person name="Pevzner P."/>
            <person name="Shapiro B."/>
            <person name="Steiner C."/>
            <person name="Tamazian G."/>
            <person name="Venkatesh B."/>
            <person name="Wang J."/>
            <person name="Wayne R."/>
            <person name="Wiley E."/>
            <person name="Yang H."/>
            <person name="Zhang G."/>
            <person name="Haussler D."/>
            <person name="Ryder O."/>
            <person name="O'Brien S.J."/>
        </authorList>
    </citation>
    <scope>NUCLEOTIDE SEQUENCE</scope>
</reference>
<dbReference type="GO" id="GO:0009897">
    <property type="term" value="C:external side of plasma membrane"/>
    <property type="evidence" value="ECO:0007669"/>
    <property type="project" value="Ensembl"/>
</dbReference>
<dbReference type="GO" id="GO:0034143">
    <property type="term" value="P:regulation of toll-like receptor 4 signaling pathway"/>
    <property type="evidence" value="ECO:0007669"/>
    <property type="project" value="Ensembl"/>
</dbReference>
<dbReference type="SUPFAM" id="SSF52058">
    <property type="entry name" value="L domain-like"/>
    <property type="match status" value="2"/>
</dbReference>
<dbReference type="InterPro" id="IPR003591">
    <property type="entry name" value="Leu-rich_rpt_typical-subtyp"/>
</dbReference>
<dbReference type="GeneTree" id="ENSGT00940000160778"/>
<dbReference type="GO" id="GO:0043123">
    <property type="term" value="P:positive regulation of canonical NF-kappaB signal transduction"/>
    <property type="evidence" value="ECO:0007669"/>
    <property type="project" value="Ensembl"/>
</dbReference>
<evidence type="ECO:0000256" key="4">
    <source>
        <dbReference type="ARBA" id="ARBA00009634"/>
    </source>
</evidence>
<dbReference type="GO" id="GO:0010467">
    <property type="term" value="P:gene expression"/>
    <property type="evidence" value="ECO:0007669"/>
    <property type="project" value="Ensembl"/>
</dbReference>
<dbReference type="GO" id="GO:0032757">
    <property type="term" value="P:positive regulation of interleukin-8 production"/>
    <property type="evidence" value="ECO:0007669"/>
    <property type="project" value="Ensembl"/>
</dbReference>
<proteinExistence type="inferred from homology"/>
<dbReference type="GO" id="GO:0032731">
    <property type="term" value="P:positive regulation of interleukin-1 beta production"/>
    <property type="evidence" value="ECO:0007669"/>
    <property type="project" value="Ensembl"/>
</dbReference>
<dbReference type="GO" id="GO:0032728">
    <property type="term" value="P:positive regulation of interferon-beta production"/>
    <property type="evidence" value="ECO:0007669"/>
    <property type="project" value="Ensembl"/>
</dbReference>
<evidence type="ECO:0000256" key="21">
    <source>
        <dbReference type="ARBA" id="ARBA00023273"/>
    </source>
</evidence>
<dbReference type="GO" id="GO:1903974">
    <property type="term" value="P:positive regulation of cellular response to macrophage colony-stimulating factor stimulus"/>
    <property type="evidence" value="ECO:0007669"/>
    <property type="project" value="Ensembl"/>
</dbReference>
<accession>A0A671FR96</accession>
<dbReference type="Proteomes" id="UP000472240">
    <property type="component" value="Chromosome 12"/>
</dbReference>
<comment type="subcellular location">
    <subcellularLocation>
        <location evidence="1">Cell membrane</location>
        <topology evidence="1">Single-pass type I membrane protein</topology>
    </subcellularLocation>
    <subcellularLocation>
        <location evidence="3">Cell projection</location>
        <location evidence="3">Ruffle</location>
    </subcellularLocation>
    <subcellularLocation>
        <location evidence="2">Early endosome</location>
    </subcellularLocation>
</comment>
<dbReference type="GO" id="GO:0032497">
    <property type="term" value="P:detection of lipopolysaccharide"/>
    <property type="evidence" value="ECO:0007669"/>
    <property type="project" value="Ensembl"/>
</dbReference>
<dbReference type="GO" id="GO:0042116">
    <property type="term" value="P:macrophage activation"/>
    <property type="evidence" value="ECO:0007669"/>
    <property type="project" value="Ensembl"/>
</dbReference>
<dbReference type="GO" id="GO:0030890">
    <property type="term" value="P:positive regulation of B cell proliferation"/>
    <property type="evidence" value="ECO:0007669"/>
    <property type="project" value="Ensembl"/>
</dbReference>
<keyword evidence="11" id="KW-0967">Endosome</keyword>
<dbReference type="GO" id="GO:0042802">
    <property type="term" value="F:identical protein binding"/>
    <property type="evidence" value="ECO:0007669"/>
    <property type="project" value="Ensembl"/>
</dbReference>
<dbReference type="GO" id="GO:0014002">
    <property type="term" value="P:astrocyte development"/>
    <property type="evidence" value="ECO:0007669"/>
    <property type="project" value="Ensembl"/>
</dbReference>
<dbReference type="GO" id="GO:0043032">
    <property type="term" value="P:positive regulation of macrophage activation"/>
    <property type="evidence" value="ECO:0007669"/>
    <property type="project" value="Ensembl"/>
</dbReference>
<dbReference type="Pfam" id="PF13855">
    <property type="entry name" value="LRR_8"/>
    <property type="match status" value="3"/>
</dbReference>
<keyword evidence="9 26" id="KW-0732">Signal</keyword>
<dbReference type="RefSeq" id="XP_032979504.1">
    <property type="nucleotide sequence ID" value="XM_033123613.1"/>
</dbReference>
<dbReference type="GO" id="GO:0002322">
    <property type="term" value="P:B cell proliferation involved in immune response"/>
    <property type="evidence" value="ECO:0007669"/>
    <property type="project" value="Ensembl"/>
</dbReference>
<dbReference type="GO" id="GO:0032707">
    <property type="term" value="P:negative regulation of interleukin-23 production"/>
    <property type="evidence" value="ECO:0007669"/>
    <property type="project" value="Ensembl"/>
</dbReference>
<dbReference type="InterPro" id="IPR017241">
    <property type="entry name" value="Toll-like_receptor"/>
</dbReference>
<dbReference type="GO" id="GO:0048661">
    <property type="term" value="P:positive regulation of smooth muscle cell proliferation"/>
    <property type="evidence" value="ECO:0007669"/>
    <property type="project" value="Ensembl"/>
</dbReference>
<dbReference type="InterPro" id="IPR035897">
    <property type="entry name" value="Toll_tir_struct_dom_sf"/>
</dbReference>
<dbReference type="Pfam" id="PF01582">
    <property type="entry name" value="TIR"/>
    <property type="match status" value="1"/>
</dbReference>
<dbReference type="GO" id="GO:0010572">
    <property type="term" value="P:positive regulation of platelet activation"/>
    <property type="evidence" value="ECO:0007669"/>
    <property type="project" value="Ensembl"/>
</dbReference>
<dbReference type="InterPro" id="IPR000157">
    <property type="entry name" value="TIR_dom"/>
</dbReference>
<sequence>MMPPTRLAGTLIPAMAFLSCLRPESWDPCMQVVPNITYQCMELGLYKIPSNIPTSTKKLDLSFNPLRRLRSYSFSNFSELQVLDLSRCEIQIIEDDAFQGLKHLSTLILTGNPIQSLARGAFSGLSSLQTLVAVETNLASLEDFPIGHLKTLKKLNVAHNLINSFKLPEYFSNLPSLEHLDLSNNKIQNIYHKDLQVLHQMPPFKLSLDLSLNPLDFIQQSAFKEIKLHELTLRSNFNSTDAMKTCVQGLAGLKINRLVLGEFKNERTIKDLDKSALEGLCNLTIEEFRLTYLDDFSEDCIGFLNCLANVSAISLVSLYFNKLEGFPKDFQWQYLKLANSKFQYFPTLELASLKKFVFTDNKVLSPFTEVNLPNLEFLDLSRNGMFFKGCCSHRDLGTTRLKHLDLSFNDAITMSSNFLGLEQLEHLDFQHSSLKQANDFSVFLALKNLLYLDISYTNTHVIFHGIFDGLFSLQVLKMAGNSFQDNFLPNIFTNMQSLTVLDLSKCQLEQVSQVAFSSLPKLQLLNMSHNNLLFLDTLPYQPLHALRVLDCSFNRIVASKRQELQPFPSSLASLNLTRNDFACACEHLSFLQWFKDHRHLLVGAEQMLCVNPSDMEGVPVLSFRNSTCQMSKTIISVSVLTVLLVSVVAVLVYKFYFHLMLLAGCKRYGRGESTYDAFVIYSSQDEDWVRNELVKNLEEGVPPFQLCLHYRDFIPGVAIAANIIQEGFHKSRKVIVVVSQHFIQSRWCIFEYEIAQTWQFLSSHAGIIFIVLQKVEKTLLRQQVELYRLLSRNTYLEWEDSVLGRHIFWRRLRKALLDGKPKSAEGTEDAESSQHLATTPAWEGKPP</sequence>
<dbReference type="GO" id="GO:0010008">
    <property type="term" value="C:endosome membrane"/>
    <property type="evidence" value="ECO:0007669"/>
    <property type="project" value="Ensembl"/>
</dbReference>
<dbReference type="InParanoid" id="A0A671FR96"/>
<dbReference type="FunFam" id="3.80.10.10:FF:000195">
    <property type="entry name" value="Toll-like receptor 4"/>
    <property type="match status" value="1"/>
</dbReference>
<dbReference type="GO" id="GO:0046330">
    <property type="term" value="P:positive regulation of JNK cascade"/>
    <property type="evidence" value="ECO:0007669"/>
    <property type="project" value="Ensembl"/>
</dbReference>
<dbReference type="CTD" id="7099"/>
<dbReference type="GO" id="GO:0014004">
    <property type="term" value="P:microglia differentiation"/>
    <property type="evidence" value="ECO:0007669"/>
    <property type="project" value="Ensembl"/>
</dbReference>
<dbReference type="SMART" id="SM00369">
    <property type="entry name" value="LRR_TYP"/>
    <property type="match status" value="9"/>
</dbReference>
<dbReference type="GO" id="GO:0032733">
    <property type="term" value="P:positive regulation of interleukin-10 production"/>
    <property type="evidence" value="ECO:0007669"/>
    <property type="project" value="Ensembl"/>
</dbReference>
<evidence type="ECO:0000256" key="18">
    <source>
        <dbReference type="ARBA" id="ARBA00023170"/>
    </source>
</evidence>
<dbReference type="GO" id="GO:0032715">
    <property type="term" value="P:negative regulation of interleukin-6 production"/>
    <property type="evidence" value="ECO:0007669"/>
    <property type="project" value="Ensembl"/>
</dbReference>
<keyword evidence="10" id="KW-0677">Repeat</keyword>
<keyword evidence="16 25" id="KW-0472">Membrane</keyword>
<keyword evidence="12" id="KW-0832">Ubl conjugation</keyword>
<dbReference type="GeneID" id="117032253"/>
<dbReference type="GO" id="GO:0001891">
    <property type="term" value="C:phagocytic cup"/>
    <property type="evidence" value="ECO:0007669"/>
    <property type="project" value="Ensembl"/>
</dbReference>
<dbReference type="GO" id="GO:0070427">
    <property type="term" value="P:nucleotide-binding oligomerization domain containing 1 signaling pathway"/>
    <property type="evidence" value="ECO:0007669"/>
    <property type="project" value="Ensembl"/>
</dbReference>
<dbReference type="GO" id="GO:0001726">
    <property type="term" value="C:ruffle"/>
    <property type="evidence" value="ECO:0007669"/>
    <property type="project" value="UniProtKB-SubCell"/>
</dbReference>
<evidence type="ECO:0000256" key="2">
    <source>
        <dbReference type="ARBA" id="ARBA00004412"/>
    </source>
</evidence>
<dbReference type="GO" id="GO:0001530">
    <property type="term" value="F:lipopolysaccharide binding"/>
    <property type="evidence" value="ECO:0007669"/>
    <property type="project" value="Ensembl"/>
</dbReference>
<dbReference type="GO" id="GO:0002755">
    <property type="term" value="P:MyD88-dependent toll-like receptor signaling pathway"/>
    <property type="evidence" value="ECO:0007669"/>
    <property type="project" value="Ensembl"/>
</dbReference>
<dbReference type="GO" id="GO:0045348">
    <property type="term" value="P:positive regulation of MHC class II biosynthetic process"/>
    <property type="evidence" value="ECO:0007669"/>
    <property type="project" value="Ensembl"/>
</dbReference>
<evidence type="ECO:0000256" key="10">
    <source>
        <dbReference type="ARBA" id="ARBA00022737"/>
    </source>
</evidence>
<keyword evidence="6 23" id="KW-0399">Innate immunity</keyword>
<dbReference type="SUPFAM" id="SSF52200">
    <property type="entry name" value="Toll/Interleukin receptor TIR domain"/>
    <property type="match status" value="1"/>
</dbReference>
<keyword evidence="18 23" id="KW-0675">Receptor</keyword>
<dbReference type="GO" id="GO:0032700">
    <property type="term" value="P:negative regulation of interleukin-17 production"/>
    <property type="evidence" value="ECO:0007669"/>
    <property type="project" value="Ensembl"/>
</dbReference>
<keyword evidence="13 23" id="KW-0391">Immunity</keyword>